<accession>A0A2C9DB87</accession>
<dbReference type="AlphaFoldDB" id="A0A2C9DB87"/>
<evidence type="ECO:0000313" key="1">
    <source>
        <dbReference type="EMBL" id="SON57592.1"/>
    </source>
</evidence>
<name>A0A2C9DB87_9HYPH</name>
<dbReference type="EMBL" id="LT960614">
    <property type="protein sequence ID" value="SON57592.1"/>
    <property type="molecule type" value="Genomic_DNA"/>
</dbReference>
<reference evidence="2" key="1">
    <citation type="submission" date="2017-09" db="EMBL/GenBank/DDBJ databases">
        <title>Genome sequence of Nannocystis excedens DSM 71.</title>
        <authorList>
            <person name="Blom J."/>
        </authorList>
    </citation>
    <scope>NUCLEOTIDE SEQUENCE [LARGE SCALE GENOMIC DNA]</scope>
    <source>
        <strain evidence="2">type strain: E19</strain>
    </source>
</reference>
<protein>
    <submittedName>
        <fullName evidence="1">Uncharacterized protein</fullName>
    </submittedName>
</protein>
<keyword evidence="2" id="KW-1185">Reference proteome</keyword>
<sequence length="33" mass="3592">MDRFVVAMTLITAGSSTRTMTLGLTKRTKTTTT</sequence>
<dbReference type="Proteomes" id="UP000223606">
    <property type="component" value="Chromosome 1"/>
</dbReference>
<evidence type="ECO:0000313" key="2">
    <source>
        <dbReference type="Proteomes" id="UP000223606"/>
    </source>
</evidence>
<gene>
    <name evidence="1" type="ORF">HDIA_4051</name>
</gene>
<organism evidence="1 2">
    <name type="scientific">Hartmannibacter diazotrophicus</name>
    <dbReference type="NCBI Taxonomy" id="1482074"/>
    <lineage>
        <taxon>Bacteria</taxon>
        <taxon>Pseudomonadati</taxon>
        <taxon>Pseudomonadota</taxon>
        <taxon>Alphaproteobacteria</taxon>
        <taxon>Hyphomicrobiales</taxon>
        <taxon>Pleomorphomonadaceae</taxon>
        <taxon>Hartmannibacter</taxon>
    </lineage>
</organism>
<proteinExistence type="predicted"/>
<dbReference type="KEGG" id="hdi:HDIA_4051"/>